<accession>A0A059PAH1</accession>
<evidence type="ECO:0000313" key="2">
    <source>
        <dbReference type="Proteomes" id="UP000201442"/>
    </source>
</evidence>
<proteinExistence type="predicted"/>
<dbReference type="OrthoDB" id="23882at10239"/>
<protein>
    <submittedName>
        <fullName evidence="1">Uncharacterized protein</fullName>
    </submittedName>
</protein>
<name>A0A059PAH1_9CAUD</name>
<reference evidence="1 2" key="1">
    <citation type="journal article" date="2014" name="Int. J. Food Microbiol.">
        <title>Sequence and comparative analysis of Leuconostoc dairy bacteriophages.</title>
        <authorList>
            <person name="Kot W."/>
            <person name="Hansen L.H."/>
            <person name="Neve H."/>
            <person name="Hammer K."/>
            <person name="Jacobsen S."/>
            <person name="Pedersen P.D."/>
            <person name="Sorensen S.J."/>
            <person name="Heller K.J."/>
            <person name="Vogensen F.K."/>
        </authorList>
    </citation>
    <scope>NUCLEOTIDE SEQUENCE [LARGE SCALE GENOMIC DNA]</scope>
</reference>
<dbReference type="EMBL" id="KC013026">
    <property type="protein sequence ID" value="AFY98371.1"/>
    <property type="molecule type" value="Genomic_DNA"/>
</dbReference>
<dbReference type="KEGG" id="vg:19735875"/>
<organism evidence="1 2">
    <name type="scientific">Leuconostoc phage LN25</name>
    <dbReference type="NCBI Taxonomy" id="1262518"/>
    <lineage>
        <taxon>Viruses</taxon>
        <taxon>Duplodnaviria</taxon>
        <taxon>Heunggongvirae</taxon>
        <taxon>Uroviricota</taxon>
        <taxon>Caudoviricetes</taxon>
        <taxon>Mccleskeyvirinae</taxon>
        <taxon>Unaquatrovirus</taxon>
        <taxon>Unaquatrovirus LN25</taxon>
    </lineage>
</organism>
<dbReference type="Proteomes" id="UP000201442">
    <property type="component" value="Segment"/>
</dbReference>
<evidence type="ECO:0000313" key="1">
    <source>
        <dbReference type="EMBL" id="AFY98371.1"/>
    </source>
</evidence>
<dbReference type="GeneID" id="19735875"/>
<keyword evidence="2" id="KW-1185">Reference proteome</keyword>
<dbReference type="RefSeq" id="YP_009044762.1">
    <property type="nucleotide sequence ID" value="NC_024386.1"/>
</dbReference>
<gene>
    <name evidence="1" type="ORF">phiLN25_02</name>
</gene>
<sequence>MLGDIFLKIISMKKQLSTWIGLFIKENTCIHDYDTIFWNSVRGEYKCKKCGRHKITSH</sequence>